<dbReference type="SUPFAM" id="SSF54928">
    <property type="entry name" value="RNA-binding domain, RBD"/>
    <property type="match status" value="1"/>
</dbReference>
<evidence type="ECO:0000259" key="3">
    <source>
        <dbReference type="PROSITE" id="PS50102"/>
    </source>
</evidence>
<dbReference type="InterPro" id="IPR012677">
    <property type="entry name" value="Nucleotide-bd_a/b_plait_sf"/>
</dbReference>
<accession>A0AAV3B5M8</accession>
<dbReference type="Pfam" id="PF00076">
    <property type="entry name" value="RRM_1"/>
    <property type="match status" value="1"/>
</dbReference>
<dbReference type="PANTHER" id="PTHR21245">
    <property type="entry name" value="HETEROGENEOUS NUCLEAR RIBONUCLEOPROTEIN"/>
    <property type="match status" value="1"/>
</dbReference>
<evidence type="ECO:0000256" key="2">
    <source>
        <dbReference type="PROSITE-ProRule" id="PRU00176"/>
    </source>
</evidence>
<dbReference type="PROSITE" id="PS50102">
    <property type="entry name" value="RRM"/>
    <property type="match status" value="1"/>
</dbReference>
<dbReference type="EMBL" id="DYDO01000002">
    <property type="protein sequence ID" value="DBA30697.1"/>
    <property type="molecule type" value="Genomic_DNA"/>
</dbReference>
<evidence type="ECO:0000313" key="5">
    <source>
        <dbReference type="Proteomes" id="UP001181693"/>
    </source>
</evidence>
<dbReference type="SMART" id="SM00360">
    <property type="entry name" value="RRM"/>
    <property type="match status" value="1"/>
</dbReference>
<organism evidence="4 5">
    <name type="scientific">Pyxicephalus adspersus</name>
    <name type="common">African bullfrog</name>
    <dbReference type="NCBI Taxonomy" id="30357"/>
    <lineage>
        <taxon>Eukaryota</taxon>
        <taxon>Metazoa</taxon>
        <taxon>Chordata</taxon>
        <taxon>Craniata</taxon>
        <taxon>Vertebrata</taxon>
        <taxon>Euteleostomi</taxon>
        <taxon>Amphibia</taxon>
        <taxon>Batrachia</taxon>
        <taxon>Anura</taxon>
        <taxon>Neobatrachia</taxon>
        <taxon>Ranoidea</taxon>
        <taxon>Pyxicephalidae</taxon>
        <taxon>Pyxicephalinae</taxon>
        <taxon>Pyxicephalus</taxon>
    </lineage>
</organism>
<dbReference type="Proteomes" id="UP001181693">
    <property type="component" value="Unassembled WGS sequence"/>
</dbReference>
<sequence length="344" mass="38800">MANDFKKPEKLKYMIVQISLTLVDSQNNENNASLLEWMKRCNINLVQVNGQRKYGGPPAGWVGEVPPPGTEIFINNLPREIFEDKLIPLFQCAGKLYEFRLMMAFSGHNRGFGFARYTTVHNAELAISMFHGYEIQPGYRIGVSKSIEKCHLELDGLPNAIDKDVLSSVLGKMTAGLEKVLLFASPNIEMKNLAILKYSSHRAATMAKRTLCEGSYLLFGCRIQVNWMKNTIKKKMYFKALLKPHTSVSQLNPNEPPSPSGVECLRLICDQLGLGQPTYQIKFLSLGSCGWLRFWYCVVLPNNCDPFTGYAWLIGDKLIPTDKYEQAKEIVALRILAKLGYVCD</sequence>
<evidence type="ECO:0000313" key="4">
    <source>
        <dbReference type="EMBL" id="DBA30697.1"/>
    </source>
</evidence>
<dbReference type="InterPro" id="IPR035979">
    <property type="entry name" value="RBD_domain_sf"/>
</dbReference>
<keyword evidence="1 2" id="KW-0694">RNA-binding</keyword>
<dbReference type="Gene3D" id="3.30.70.330">
    <property type="match status" value="2"/>
</dbReference>
<dbReference type="InterPro" id="IPR000504">
    <property type="entry name" value="RRM_dom"/>
</dbReference>
<gene>
    <name evidence="4" type="ORF">GDO54_006651</name>
</gene>
<dbReference type="AlphaFoldDB" id="A0AAV3B5M8"/>
<evidence type="ECO:0000256" key="1">
    <source>
        <dbReference type="ARBA" id="ARBA00022884"/>
    </source>
</evidence>
<feature type="domain" description="RRM" evidence="3">
    <location>
        <begin position="70"/>
        <end position="148"/>
    </location>
</feature>
<comment type="caution">
    <text evidence="4">The sequence shown here is derived from an EMBL/GenBank/DDBJ whole genome shotgun (WGS) entry which is preliminary data.</text>
</comment>
<dbReference type="GO" id="GO:0003723">
    <property type="term" value="F:RNA binding"/>
    <property type="evidence" value="ECO:0007669"/>
    <property type="project" value="UniProtKB-UniRule"/>
</dbReference>
<protein>
    <recommendedName>
        <fullName evidence="3">RRM domain-containing protein</fullName>
    </recommendedName>
</protein>
<proteinExistence type="predicted"/>
<reference evidence="4" key="1">
    <citation type="thesis" date="2020" institute="ProQuest LLC" country="789 East Eisenhower Parkway, Ann Arbor, MI, USA">
        <title>Comparative Genomics and Chromosome Evolution.</title>
        <authorList>
            <person name="Mudd A.B."/>
        </authorList>
    </citation>
    <scope>NUCLEOTIDE SEQUENCE</scope>
    <source>
        <strain evidence="4">1538</strain>
        <tissue evidence="4">Blood</tissue>
    </source>
</reference>
<keyword evidence="5" id="KW-1185">Reference proteome</keyword>
<name>A0AAV3B5M8_PYXAD</name>
<dbReference type="Pfam" id="PF14709">
    <property type="entry name" value="DND1_DSRM"/>
    <property type="match status" value="1"/>
</dbReference>